<reference evidence="1" key="1">
    <citation type="submission" date="2014-11" db="EMBL/GenBank/DDBJ databases">
        <authorList>
            <person name="Amaro Gonzalez C."/>
        </authorList>
    </citation>
    <scope>NUCLEOTIDE SEQUENCE</scope>
</reference>
<organism evidence="1">
    <name type="scientific">Anguilla anguilla</name>
    <name type="common">European freshwater eel</name>
    <name type="synonym">Muraena anguilla</name>
    <dbReference type="NCBI Taxonomy" id="7936"/>
    <lineage>
        <taxon>Eukaryota</taxon>
        <taxon>Metazoa</taxon>
        <taxon>Chordata</taxon>
        <taxon>Craniata</taxon>
        <taxon>Vertebrata</taxon>
        <taxon>Euteleostomi</taxon>
        <taxon>Actinopterygii</taxon>
        <taxon>Neopterygii</taxon>
        <taxon>Teleostei</taxon>
        <taxon>Anguilliformes</taxon>
        <taxon>Anguillidae</taxon>
        <taxon>Anguilla</taxon>
    </lineage>
</organism>
<accession>A0A0E9XLG8</accession>
<proteinExistence type="predicted"/>
<reference evidence="1" key="2">
    <citation type="journal article" date="2015" name="Fish Shellfish Immunol.">
        <title>Early steps in the European eel (Anguilla anguilla)-Vibrio vulnificus interaction in the gills: Role of the RtxA13 toxin.</title>
        <authorList>
            <person name="Callol A."/>
            <person name="Pajuelo D."/>
            <person name="Ebbesson L."/>
            <person name="Teles M."/>
            <person name="MacKenzie S."/>
            <person name="Amaro C."/>
        </authorList>
    </citation>
    <scope>NUCLEOTIDE SEQUENCE</scope>
</reference>
<protein>
    <submittedName>
        <fullName evidence="1">Uncharacterized protein</fullName>
    </submittedName>
</protein>
<dbReference type="EMBL" id="GBXM01005892">
    <property type="protein sequence ID" value="JAI02686.1"/>
    <property type="molecule type" value="Transcribed_RNA"/>
</dbReference>
<name>A0A0E9XLG8_ANGAN</name>
<sequence length="12" mass="1382">MFLNQFLSVGLI</sequence>
<evidence type="ECO:0000313" key="1">
    <source>
        <dbReference type="EMBL" id="JAI02686.1"/>
    </source>
</evidence>